<name>A0ABT8VS39_9FLAO</name>
<gene>
    <name evidence="1" type="ORF">QVZ41_08020</name>
</gene>
<dbReference type="InterPro" id="IPR032675">
    <property type="entry name" value="LRR_dom_sf"/>
</dbReference>
<dbReference type="Gene3D" id="3.80.10.10">
    <property type="entry name" value="Ribonuclease Inhibitor"/>
    <property type="match status" value="1"/>
</dbReference>
<proteinExistence type="predicted"/>
<reference evidence="1" key="1">
    <citation type="submission" date="2023-07" db="EMBL/GenBank/DDBJ databases">
        <title>Wenyingzhuangia sp. chi5 genome sequencing and assembly.</title>
        <authorList>
            <person name="Park S."/>
        </authorList>
    </citation>
    <scope>NUCLEOTIDE SEQUENCE</scope>
    <source>
        <strain evidence="1">Chi5</strain>
    </source>
</reference>
<accession>A0ABT8VS39</accession>
<dbReference type="InterPro" id="IPR026906">
    <property type="entry name" value="LRR_5"/>
</dbReference>
<dbReference type="SUPFAM" id="SSF52058">
    <property type="entry name" value="L domain-like"/>
    <property type="match status" value="1"/>
</dbReference>
<dbReference type="Pfam" id="PF13306">
    <property type="entry name" value="LRR_5"/>
    <property type="match status" value="2"/>
</dbReference>
<dbReference type="InterPro" id="IPR053139">
    <property type="entry name" value="Surface_bspA-like"/>
</dbReference>
<evidence type="ECO:0000313" key="2">
    <source>
        <dbReference type="Proteomes" id="UP001168642"/>
    </source>
</evidence>
<comment type="caution">
    <text evidence="1">The sequence shown here is derived from an EMBL/GenBank/DDBJ whole genome shotgun (WGS) entry which is preliminary data.</text>
</comment>
<keyword evidence="2" id="KW-1185">Reference proteome</keyword>
<dbReference type="PANTHER" id="PTHR45661:SF3">
    <property type="entry name" value="IG-LIKE DOMAIN-CONTAINING PROTEIN"/>
    <property type="match status" value="1"/>
</dbReference>
<dbReference type="EMBL" id="JAUMIT010000003">
    <property type="protein sequence ID" value="MDO3694786.1"/>
    <property type="molecule type" value="Genomic_DNA"/>
</dbReference>
<evidence type="ECO:0000313" key="1">
    <source>
        <dbReference type="EMBL" id="MDO3694786.1"/>
    </source>
</evidence>
<organism evidence="1 2">
    <name type="scientific">Wenyingzhuangia gilva</name>
    <dbReference type="NCBI Taxonomy" id="3057677"/>
    <lineage>
        <taxon>Bacteria</taxon>
        <taxon>Pseudomonadati</taxon>
        <taxon>Bacteroidota</taxon>
        <taxon>Flavobacteriia</taxon>
        <taxon>Flavobacteriales</taxon>
        <taxon>Flavobacteriaceae</taxon>
        <taxon>Wenyingzhuangia</taxon>
    </lineage>
</organism>
<dbReference type="Gene3D" id="3.40.50.12480">
    <property type="match status" value="2"/>
</dbReference>
<dbReference type="Proteomes" id="UP001168642">
    <property type="component" value="Unassembled WGS sequence"/>
</dbReference>
<sequence>MTTNTTSSITPLKPLCFDVEGISYLVTSSSTVKVIPNKNRFDSGTVTIPETITFKNVKYIVNKIGASAFSNNYNLNSITIPSSICAVEENAFNNNHNLIQVICNVTTPIPLDRNVFGDTTKNCKLVVPKTSLTAYKTSEIWKNFSYITNLLPFTVAGITYEITSETTVKVVKNLDNNYVGSIVIPASILHNKVKYDVTEISQTAFKNNENITAINIGSNITTIKAFTFSYCKNLASIIIPNSVTSIEKSAFSSSGLISFTFPNSVTTIENHLFIGCEKLTTITIPNTITTMKEYSFGWCPKLTTLVCNIESPLKIHSNVFFETNINACNLKVPSKNIEAYKTTNVWIGFKSIMAITTVDTTNL</sequence>
<protein>
    <submittedName>
        <fullName evidence="1">Leucine-rich repeat domain-containing protein</fullName>
    </submittedName>
</protein>
<dbReference type="PANTHER" id="PTHR45661">
    <property type="entry name" value="SURFACE ANTIGEN"/>
    <property type="match status" value="1"/>
</dbReference>
<dbReference type="RefSeq" id="WP_302884040.1">
    <property type="nucleotide sequence ID" value="NZ_JAUMIT010000003.1"/>
</dbReference>